<dbReference type="InterPro" id="IPR003439">
    <property type="entry name" value="ABC_transporter-like_ATP-bd"/>
</dbReference>
<dbReference type="CDD" id="cd03214">
    <property type="entry name" value="ABC_Iron-Siderophores_B12_Hemin"/>
    <property type="match status" value="1"/>
</dbReference>
<sequence>MKNASNNTDGCKIRLEALSAGYDGKPLVKDVSLNIRAGEIVALIGPNGAGKSTILKTVIRQLPAVSGRILLDGEDISQISSAELAKKMAVVLTDRIQAESMTCRDVASAGRYPYTGRLGILSAEDERKVDEALRLVEAEDIQDRPFAKVSDGQRQRILLARALCQEPEIIVLDEPTSFLDIRYKLHLLGILRKLSRERKITVIMSLHEIDLAEKTADHILCIDANHETAYGAPEEIFREETIRELFHVEQGHFDPIYGSVEMEKPGGEPRVFVISNGGRGIPVYRKLQKDGIPFAAGILATNDMDYPVAKHLAAEVITEKVFSPLTDETVEKALIMASKCQRVIDAGTEVGPVNEKIRRLLELAEPAEKYFAESPIPSPIPGTLPER</sequence>
<dbReference type="PANTHER" id="PTHR42794:SF1">
    <property type="entry name" value="HEMIN IMPORT ATP-BINDING PROTEIN HMUV"/>
    <property type="match status" value="1"/>
</dbReference>
<name>A0A1I6IEV0_9FIRM</name>
<dbReference type="SUPFAM" id="SSF52540">
    <property type="entry name" value="P-loop containing nucleoside triphosphate hydrolases"/>
    <property type="match status" value="1"/>
</dbReference>
<dbReference type="AlphaFoldDB" id="A0A1I6IEV0"/>
<dbReference type="InterPro" id="IPR027417">
    <property type="entry name" value="P-loop_NTPase"/>
</dbReference>
<dbReference type="SMART" id="SM00382">
    <property type="entry name" value="AAA"/>
    <property type="match status" value="1"/>
</dbReference>
<evidence type="ECO:0000313" key="6">
    <source>
        <dbReference type="EMBL" id="SFR65213.1"/>
    </source>
</evidence>
<keyword evidence="2" id="KW-0547">Nucleotide-binding</keyword>
<dbReference type="Pfam" id="PF00005">
    <property type="entry name" value="ABC_tran"/>
    <property type="match status" value="1"/>
</dbReference>
<evidence type="ECO:0000256" key="2">
    <source>
        <dbReference type="ARBA" id="ARBA00022741"/>
    </source>
</evidence>
<dbReference type="InterPro" id="IPR003593">
    <property type="entry name" value="AAA+_ATPase"/>
</dbReference>
<dbReference type="FunFam" id="3.40.50.300:FF:000134">
    <property type="entry name" value="Iron-enterobactin ABC transporter ATP-binding protein"/>
    <property type="match status" value="1"/>
</dbReference>
<organism evidence="6 7">
    <name type="scientific">[Clostridium] aminophilum</name>
    <dbReference type="NCBI Taxonomy" id="1526"/>
    <lineage>
        <taxon>Bacteria</taxon>
        <taxon>Bacillati</taxon>
        <taxon>Bacillota</taxon>
        <taxon>Clostridia</taxon>
        <taxon>Lachnospirales</taxon>
        <taxon>Lachnospiraceae</taxon>
    </lineage>
</organism>
<dbReference type="Proteomes" id="UP000214760">
    <property type="component" value="Unassembled WGS sequence"/>
</dbReference>
<reference evidence="6 7" key="1">
    <citation type="submission" date="2016-10" db="EMBL/GenBank/DDBJ databases">
        <authorList>
            <person name="de Groot N.N."/>
        </authorList>
    </citation>
    <scope>NUCLEOTIDE SEQUENCE [LARGE SCALE GENOMIC DNA]</scope>
    <source>
        <strain evidence="6 7">F</strain>
    </source>
</reference>
<evidence type="ECO:0000256" key="3">
    <source>
        <dbReference type="ARBA" id="ARBA00022840"/>
    </source>
</evidence>
<dbReference type="GO" id="GO:0016887">
    <property type="term" value="F:ATP hydrolysis activity"/>
    <property type="evidence" value="ECO:0007669"/>
    <property type="project" value="InterPro"/>
</dbReference>
<protein>
    <submittedName>
        <fullName evidence="6">Iron complex transport system ATP-binding protein</fullName>
    </submittedName>
</protein>
<evidence type="ECO:0000256" key="1">
    <source>
        <dbReference type="ARBA" id="ARBA00022448"/>
    </source>
</evidence>
<feature type="domain" description="ABC transporter" evidence="5">
    <location>
        <begin position="13"/>
        <end position="249"/>
    </location>
</feature>
<dbReference type="PROSITE" id="PS50893">
    <property type="entry name" value="ABC_TRANSPORTER_2"/>
    <property type="match status" value="1"/>
</dbReference>
<keyword evidence="4" id="KW-1278">Translocase</keyword>
<dbReference type="GO" id="GO:0005524">
    <property type="term" value="F:ATP binding"/>
    <property type="evidence" value="ECO:0007669"/>
    <property type="project" value="UniProtKB-KW"/>
</dbReference>
<evidence type="ECO:0000256" key="4">
    <source>
        <dbReference type="ARBA" id="ARBA00022967"/>
    </source>
</evidence>
<accession>A0A1I6IEV0</accession>
<gene>
    <name evidence="6" type="ORF">SAMN02910262_00322</name>
</gene>
<dbReference type="Gene3D" id="3.40.50.300">
    <property type="entry name" value="P-loop containing nucleotide triphosphate hydrolases"/>
    <property type="match status" value="1"/>
</dbReference>
<dbReference type="PANTHER" id="PTHR42794">
    <property type="entry name" value="HEMIN IMPORT ATP-BINDING PROTEIN HMUV"/>
    <property type="match status" value="1"/>
</dbReference>
<dbReference type="RefSeq" id="WP_051684508.1">
    <property type="nucleotide sequence ID" value="NZ_FOZC01000001.1"/>
</dbReference>
<proteinExistence type="predicted"/>
<keyword evidence="3 6" id="KW-0067">ATP-binding</keyword>
<evidence type="ECO:0000313" key="7">
    <source>
        <dbReference type="Proteomes" id="UP000214760"/>
    </source>
</evidence>
<evidence type="ECO:0000259" key="5">
    <source>
        <dbReference type="PROSITE" id="PS50893"/>
    </source>
</evidence>
<dbReference type="EMBL" id="FOZC01000001">
    <property type="protein sequence ID" value="SFR65213.1"/>
    <property type="molecule type" value="Genomic_DNA"/>
</dbReference>
<keyword evidence="1" id="KW-0813">Transport</keyword>